<dbReference type="PANTHER" id="PTHR47966:SF8">
    <property type="entry name" value="ASPARTIC PROTEASE 1-RELATED"/>
    <property type="match status" value="1"/>
</dbReference>
<dbReference type="SUPFAM" id="SSF50630">
    <property type="entry name" value="Acid proteases"/>
    <property type="match status" value="1"/>
</dbReference>
<keyword evidence="4" id="KW-1185">Reference proteome</keyword>
<comment type="caution">
    <text evidence="3">The sequence shown here is derived from an EMBL/GenBank/DDBJ whole genome shotgun (WGS) entry which is preliminary data.</text>
</comment>
<gene>
    <name evidence="3" type="ORF">AB6A40_011451</name>
</gene>
<dbReference type="AlphaFoldDB" id="A0ABD6F4C5"/>
<evidence type="ECO:0000313" key="4">
    <source>
        <dbReference type="Proteomes" id="UP001608902"/>
    </source>
</evidence>
<sequence length="96" mass="10913">STFKTHRQRFELSYGTGWCVGTYGEDRLEISPGAVVEKQTFGVADRIAKIFRVQPADGILGLAFPSIAADHVTPPFYNLLPQLDEQIFTFYMERWV</sequence>
<dbReference type="Pfam" id="PF00026">
    <property type="entry name" value="Asp"/>
    <property type="match status" value="1"/>
</dbReference>
<feature type="non-terminal residue" evidence="3">
    <location>
        <position position="1"/>
    </location>
</feature>
<accession>A0ABD6F4C5</accession>
<dbReference type="InterPro" id="IPR001461">
    <property type="entry name" value="Aspartic_peptidase_A1"/>
</dbReference>
<dbReference type="InterPro" id="IPR021109">
    <property type="entry name" value="Peptidase_aspartic_dom_sf"/>
</dbReference>
<comment type="similarity">
    <text evidence="1">Belongs to the peptidase A1 family.</text>
</comment>
<dbReference type="EMBL" id="JBGFUD010020700">
    <property type="protein sequence ID" value="MFH4984742.1"/>
    <property type="molecule type" value="Genomic_DNA"/>
</dbReference>
<protein>
    <recommendedName>
        <fullName evidence="2">Peptidase A1 domain-containing protein</fullName>
    </recommendedName>
</protein>
<reference evidence="3 4" key="1">
    <citation type="submission" date="2024-08" db="EMBL/GenBank/DDBJ databases">
        <title>Gnathostoma spinigerum genome.</title>
        <authorList>
            <person name="Gonzalez-Bertolin B."/>
            <person name="Monzon S."/>
            <person name="Zaballos A."/>
            <person name="Jimenez P."/>
            <person name="Dekumyoy P."/>
            <person name="Varona S."/>
            <person name="Cuesta I."/>
            <person name="Sumanam S."/>
            <person name="Adisakwattana P."/>
            <person name="Gasser R.B."/>
            <person name="Hernandez-Gonzalez A."/>
            <person name="Young N.D."/>
            <person name="Perteguer M.J."/>
        </authorList>
    </citation>
    <scope>NUCLEOTIDE SEQUENCE [LARGE SCALE GENOMIC DNA]</scope>
    <source>
        <strain evidence="3">AL3</strain>
        <tissue evidence="3">Liver</tissue>
    </source>
</reference>
<evidence type="ECO:0000256" key="1">
    <source>
        <dbReference type="ARBA" id="ARBA00007447"/>
    </source>
</evidence>
<feature type="domain" description="Peptidase A1" evidence="2">
    <location>
        <begin position="1"/>
        <end position="96"/>
    </location>
</feature>
<proteinExistence type="inferred from homology"/>
<dbReference type="PROSITE" id="PS51767">
    <property type="entry name" value="PEPTIDASE_A1"/>
    <property type="match status" value="1"/>
</dbReference>
<dbReference type="InterPro" id="IPR034164">
    <property type="entry name" value="Pepsin-like_dom"/>
</dbReference>
<dbReference type="InterPro" id="IPR033121">
    <property type="entry name" value="PEPTIDASE_A1"/>
</dbReference>
<name>A0ABD6F4C5_9BILA</name>
<dbReference type="CDD" id="cd05471">
    <property type="entry name" value="pepsin_like"/>
    <property type="match status" value="1"/>
</dbReference>
<dbReference type="Gene3D" id="2.40.70.10">
    <property type="entry name" value="Acid Proteases"/>
    <property type="match status" value="1"/>
</dbReference>
<organism evidence="3 4">
    <name type="scientific">Gnathostoma spinigerum</name>
    <dbReference type="NCBI Taxonomy" id="75299"/>
    <lineage>
        <taxon>Eukaryota</taxon>
        <taxon>Metazoa</taxon>
        <taxon>Ecdysozoa</taxon>
        <taxon>Nematoda</taxon>
        <taxon>Chromadorea</taxon>
        <taxon>Rhabditida</taxon>
        <taxon>Spirurina</taxon>
        <taxon>Gnathostomatomorpha</taxon>
        <taxon>Gnathostomatoidea</taxon>
        <taxon>Gnathostomatidae</taxon>
        <taxon>Gnathostoma</taxon>
    </lineage>
</organism>
<dbReference type="PANTHER" id="PTHR47966">
    <property type="entry name" value="BETA-SITE APP-CLEAVING ENZYME, ISOFORM A-RELATED"/>
    <property type="match status" value="1"/>
</dbReference>
<dbReference type="Proteomes" id="UP001608902">
    <property type="component" value="Unassembled WGS sequence"/>
</dbReference>
<evidence type="ECO:0000313" key="3">
    <source>
        <dbReference type="EMBL" id="MFH4984742.1"/>
    </source>
</evidence>
<evidence type="ECO:0000259" key="2">
    <source>
        <dbReference type="PROSITE" id="PS51767"/>
    </source>
</evidence>